<dbReference type="PANTHER" id="PTHR42951">
    <property type="entry name" value="METALLO-BETA-LACTAMASE DOMAIN-CONTAINING"/>
    <property type="match status" value="1"/>
</dbReference>
<dbReference type="InterPro" id="IPR001279">
    <property type="entry name" value="Metallo-B-lactamas"/>
</dbReference>
<dbReference type="OrthoDB" id="2971563at2"/>
<dbReference type="AlphaFoldDB" id="A0A402D4P8"/>
<proteinExistence type="predicted"/>
<evidence type="ECO:0000313" key="1">
    <source>
        <dbReference type="EMBL" id="BDI29259.1"/>
    </source>
</evidence>
<dbReference type="Pfam" id="PF00753">
    <property type="entry name" value="Lactamase_B"/>
    <property type="match status" value="1"/>
</dbReference>
<dbReference type="PANTHER" id="PTHR42951:SF9">
    <property type="entry name" value="METAL-DEPENDENT HYDROLASE"/>
    <property type="match status" value="1"/>
</dbReference>
<name>A0A402D4P8_9BACT</name>
<evidence type="ECO:0000313" key="2">
    <source>
        <dbReference type="Proteomes" id="UP000287394"/>
    </source>
</evidence>
<dbReference type="Proteomes" id="UP000287394">
    <property type="component" value="Chromosome"/>
</dbReference>
<dbReference type="KEGG" id="ccot:CCAX7_13100"/>
<dbReference type="Gene3D" id="3.60.15.10">
    <property type="entry name" value="Ribonuclease Z/Hydroxyacylglutathione hydrolase-like"/>
    <property type="match status" value="1"/>
</dbReference>
<accession>A0A402D4P8</accession>
<dbReference type="RefSeq" id="WP_119324465.1">
    <property type="nucleotide sequence ID" value="NZ_AP025739.1"/>
</dbReference>
<sequence>MEILNHGEYLTQLTRYPKFFPVSCYLVRDDDGLILIDAGLPGSEKEILAAAKDLGKPITRIVLTHAHQDHVGSLDALAAALPNAEILMGARESRIFAGDLTIDPSEPQTPPKGGITPSKLTPARLLSEGDRVGPLEVIATPGHTPGHLALFDTRDRSLIGGDSFQVVGGVAVSGTLRPIFPFMYFTTWHKPSALESARKIQALKPSRLAVGHGAVLENPEAAIRKAIADAERSLGKQATHGA</sequence>
<dbReference type="FunCoup" id="A0A402D4P8">
    <property type="interactions" value="3"/>
</dbReference>
<dbReference type="InterPro" id="IPR050855">
    <property type="entry name" value="NDM-1-like"/>
</dbReference>
<gene>
    <name evidence="1" type="ORF">CCAX7_13100</name>
</gene>
<dbReference type="CDD" id="cd07721">
    <property type="entry name" value="yflN-like_MBL-fold"/>
    <property type="match status" value="1"/>
</dbReference>
<dbReference type="SMART" id="SM00849">
    <property type="entry name" value="Lactamase_B"/>
    <property type="match status" value="1"/>
</dbReference>
<organism evidence="1 2">
    <name type="scientific">Capsulimonas corticalis</name>
    <dbReference type="NCBI Taxonomy" id="2219043"/>
    <lineage>
        <taxon>Bacteria</taxon>
        <taxon>Bacillati</taxon>
        <taxon>Armatimonadota</taxon>
        <taxon>Armatimonadia</taxon>
        <taxon>Capsulimonadales</taxon>
        <taxon>Capsulimonadaceae</taxon>
        <taxon>Capsulimonas</taxon>
    </lineage>
</organism>
<protein>
    <submittedName>
        <fullName evidence="1">MBL fold metallo-hydrolase</fullName>
    </submittedName>
</protein>
<keyword evidence="2" id="KW-1185">Reference proteome</keyword>
<dbReference type="SUPFAM" id="SSF56281">
    <property type="entry name" value="Metallo-hydrolase/oxidoreductase"/>
    <property type="match status" value="1"/>
</dbReference>
<dbReference type="EMBL" id="AP025739">
    <property type="protein sequence ID" value="BDI29259.1"/>
    <property type="molecule type" value="Genomic_DNA"/>
</dbReference>
<reference evidence="1 2" key="1">
    <citation type="journal article" date="2019" name="Int. J. Syst. Evol. Microbiol.">
        <title>Capsulimonas corticalis gen. nov., sp. nov., an aerobic capsulated bacterium, of a novel bacterial order, Capsulimonadales ord. nov., of the class Armatimonadia of the phylum Armatimonadetes.</title>
        <authorList>
            <person name="Li J."/>
            <person name="Kudo C."/>
            <person name="Tonouchi A."/>
        </authorList>
    </citation>
    <scope>NUCLEOTIDE SEQUENCE [LARGE SCALE GENOMIC DNA]</scope>
    <source>
        <strain evidence="1 2">AX-7</strain>
    </source>
</reference>
<dbReference type="InterPro" id="IPR036866">
    <property type="entry name" value="RibonucZ/Hydroxyglut_hydro"/>
</dbReference>